<dbReference type="InterPro" id="IPR013918">
    <property type="entry name" value="Nucleotide_exch_fac_Fes1"/>
</dbReference>
<dbReference type="KEGG" id="mis:MICPUN_58214"/>
<dbReference type="EMBL" id="CP001325">
    <property type="protein sequence ID" value="ACO63211.1"/>
    <property type="molecule type" value="Genomic_DNA"/>
</dbReference>
<feature type="region of interest" description="Disordered" evidence="1">
    <location>
        <begin position="26"/>
        <end position="53"/>
    </location>
</feature>
<dbReference type="InterPro" id="IPR050693">
    <property type="entry name" value="Hsp70_NEF-Inhibitors"/>
</dbReference>
<dbReference type="RefSeq" id="XP_002501953.1">
    <property type="nucleotide sequence ID" value="XM_002501907.1"/>
</dbReference>
<evidence type="ECO:0000259" key="3">
    <source>
        <dbReference type="Pfam" id="PF08609"/>
    </source>
</evidence>
<dbReference type="OMA" id="FHANARE"/>
<dbReference type="PANTHER" id="PTHR19316:SF32">
    <property type="entry name" value="ARM REPEAT SUPERFAMILY PROTEIN"/>
    <property type="match status" value="1"/>
</dbReference>
<dbReference type="GeneID" id="8242830"/>
<keyword evidence="2" id="KW-0732">Signal</keyword>
<dbReference type="PANTHER" id="PTHR19316">
    <property type="entry name" value="PROTEIN FOLDING REGULATOR"/>
    <property type="match status" value="1"/>
</dbReference>
<evidence type="ECO:0000313" key="4">
    <source>
        <dbReference type="EMBL" id="ACO63211.1"/>
    </source>
</evidence>
<dbReference type="GO" id="GO:0005783">
    <property type="term" value="C:endoplasmic reticulum"/>
    <property type="evidence" value="ECO:0007669"/>
    <property type="project" value="TreeGrafter"/>
</dbReference>
<evidence type="ECO:0000256" key="2">
    <source>
        <dbReference type="SAM" id="SignalP"/>
    </source>
</evidence>
<name>C1E4Z7_MICCC</name>
<dbReference type="STRING" id="296587.C1E4Z7"/>
<dbReference type="Gene3D" id="1.25.10.10">
    <property type="entry name" value="Leucine-rich Repeat Variant"/>
    <property type="match status" value="2"/>
</dbReference>
<organism evidence="4 5">
    <name type="scientific">Micromonas commoda (strain RCC299 / NOUM17 / CCMP2709)</name>
    <name type="common">Picoplanktonic green alga</name>
    <dbReference type="NCBI Taxonomy" id="296587"/>
    <lineage>
        <taxon>Eukaryota</taxon>
        <taxon>Viridiplantae</taxon>
        <taxon>Chlorophyta</taxon>
        <taxon>Mamiellophyceae</taxon>
        <taxon>Mamiellales</taxon>
        <taxon>Mamiellaceae</taxon>
        <taxon>Micromonas</taxon>
    </lineage>
</organism>
<dbReference type="InParanoid" id="C1E4Z7"/>
<evidence type="ECO:0000256" key="1">
    <source>
        <dbReference type="SAM" id="MobiDB-lite"/>
    </source>
</evidence>
<keyword evidence="5" id="KW-1185">Reference proteome</keyword>
<reference evidence="4 5" key="1">
    <citation type="journal article" date="2009" name="Science">
        <title>Green evolution and dynamic adaptations revealed by genomes of the marine picoeukaryotes Micromonas.</title>
        <authorList>
            <person name="Worden A.Z."/>
            <person name="Lee J.H."/>
            <person name="Mock T."/>
            <person name="Rouze P."/>
            <person name="Simmons M.P."/>
            <person name="Aerts A.L."/>
            <person name="Allen A.E."/>
            <person name="Cuvelier M.L."/>
            <person name="Derelle E."/>
            <person name="Everett M.V."/>
            <person name="Foulon E."/>
            <person name="Grimwood J."/>
            <person name="Gundlach H."/>
            <person name="Henrissat B."/>
            <person name="Napoli C."/>
            <person name="McDonald S.M."/>
            <person name="Parker M.S."/>
            <person name="Rombauts S."/>
            <person name="Salamov A."/>
            <person name="Von Dassow P."/>
            <person name="Badger J.H."/>
            <person name="Coutinho P.M."/>
            <person name="Demir E."/>
            <person name="Dubchak I."/>
            <person name="Gentemann C."/>
            <person name="Eikrem W."/>
            <person name="Gready J.E."/>
            <person name="John U."/>
            <person name="Lanier W."/>
            <person name="Lindquist E.A."/>
            <person name="Lucas S."/>
            <person name="Mayer K.F."/>
            <person name="Moreau H."/>
            <person name="Not F."/>
            <person name="Otillar R."/>
            <person name="Panaud O."/>
            <person name="Pangilinan J."/>
            <person name="Paulsen I."/>
            <person name="Piegu B."/>
            <person name="Poliakov A."/>
            <person name="Robbens S."/>
            <person name="Schmutz J."/>
            <person name="Toulza E."/>
            <person name="Wyss T."/>
            <person name="Zelensky A."/>
            <person name="Zhou K."/>
            <person name="Armbrust E.V."/>
            <person name="Bhattacharya D."/>
            <person name="Goodenough U.W."/>
            <person name="Van de Peer Y."/>
            <person name="Grigoriev I.V."/>
        </authorList>
    </citation>
    <scope>NUCLEOTIDE SEQUENCE [LARGE SCALE GENOMIC DNA]</scope>
    <source>
        <strain evidence="5">RCC299 / NOUM17</strain>
    </source>
</reference>
<accession>C1E4Z7</accession>
<dbReference type="AlphaFoldDB" id="C1E4Z7"/>
<feature type="domain" description="Nucleotide exchange factor Fes1" evidence="3">
    <location>
        <begin position="64"/>
        <end position="181"/>
    </location>
</feature>
<sequence>MAKLSVGIASLCVLLLLLPPPTARASGVQPVGQVVDHPVGQTSGGSRSDGDAADALDAVPRETLQSLFNWAIKNSDPEKLADMARRVRDGERVDVGALPDANRASARAVPNQSRWTTEELEQKRRDVREVLDALSNQPTEAQYIKLATGMYTNASLPKEDRILALDELKELVRQIDNANDLHALGALAPLIHVALDSPGTEDEDVASAAASTLAVAMSNNAEVQALVHAWRPPDQTVDRFRRKTLRREDGTYDECDDEAHEHWGVDDVADVGKRDPHHFAADRAGHYGDETVHDPGFRNDVEHRDVAKRRKTARANDDELVARHGDIRVGDWPEPRLGVEARLARLALDESVAVERRVRCMFALGAMLRTSPLSRRSFFAADGAAFIVQALADDVPSRVRVRALVIATDVFENPTVHVTGSNERTLATGERHLAIKGVEAFARLMRRGSRDSREKAVHALKAAMAVDESYPEERMSGHVLREARERGVGEALRAAASFFHANAREDPDVAEYMEEVAREAEDLSAVVAAPEPAAANDEL</sequence>
<dbReference type="OrthoDB" id="551776at2759"/>
<proteinExistence type="predicted"/>
<feature type="chain" id="PRO_5002908944" description="Nucleotide exchange factor Fes1 domain-containing protein" evidence="2">
    <location>
        <begin position="26"/>
        <end position="539"/>
    </location>
</feature>
<dbReference type="Pfam" id="PF08609">
    <property type="entry name" value="Fes1"/>
    <property type="match status" value="1"/>
</dbReference>
<dbReference type="GO" id="GO:0000774">
    <property type="term" value="F:adenyl-nucleotide exchange factor activity"/>
    <property type="evidence" value="ECO:0007669"/>
    <property type="project" value="TreeGrafter"/>
</dbReference>
<protein>
    <recommendedName>
        <fullName evidence="3">Nucleotide exchange factor Fes1 domain-containing protein</fullName>
    </recommendedName>
</protein>
<dbReference type="SUPFAM" id="SSF48371">
    <property type="entry name" value="ARM repeat"/>
    <property type="match status" value="1"/>
</dbReference>
<evidence type="ECO:0000313" key="5">
    <source>
        <dbReference type="Proteomes" id="UP000002009"/>
    </source>
</evidence>
<dbReference type="InterPro" id="IPR011989">
    <property type="entry name" value="ARM-like"/>
</dbReference>
<dbReference type="eggNOG" id="KOG2160">
    <property type="taxonomic scope" value="Eukaryota"/>
</dbReference>
<feature type="signal peptide" evidence="2">
    <location>
        <begin position="1"/>
        <end position="25"/>
    </location>
</feature>
<dbReference type="Proteomes" id="UP000002009">
    <property type="component" value="Chromosome 4"/>
</dbReference>
<gene>
    <name evidence="4" type="ORF">MICPUN_58214</name>
</gene>
<dbReference type="InterPro" id="IPR016024">
    <property type="entry name" value="ARM-type_fold"/>
</dbReference>